<evidence type="ECO:0000256" key="4">
    <source>
        <dbReference type="ARBA" id="ARBA00023136"/>
    </source>
</evidence>
<dbReference type="Proteomes" id="UP000789342">
    <property type="component" value="Unassembled WGS sequence"/>
</dbReference>
<keyword evidence="4 5" id="KW-0472">Membrane</keyword>
<comment type="caution">
    <text evidence="7">The sequence shown here is derived from an EMBL/GenBank/DDBJ whole genome shotgun (WGS) entry which is preliminary data.</text>
</comment>
<dbReference type="Pfam" id="PF02656">
    <property type="entry name" value="DUF202"/>
    <property type="match status" value="1"/>
</dbReference>
<keyword evidence="2 5" id="KW-0812">Transmembrane</keyword>
<evidence type="ECO:0000313" key="7">
    <source>
        <dbReference type="EMBL" id="CAG8562955.1"/>
    </source>
</evidence>
<dbReference type="AlphaFoldDB" id="A0A9N9BGC7"/>
<feature type="domain" description="DUF202" evidence="6">
    <location>
        <begin position="38"/>
        <end position="92"/>
    </location>
</feature>
<evidence type="ECO:0000313" key="8">
    <source>
        <dbReference type="Proteomes" id="UP000789342"/>
    </source>
</evidence>
<evidence type="ECO:0000256" key="3">
    <source>
        <dbReference type="ARBA" id="ARBA00022989"/>
    </source>
</evidence>
<accession>A0A9N9BGC7</accession>
<keyword evidence="3 5" id="KW-1133">Transmembrane helix</keyword>
<evidence type="ECO:0000259" key="6">
    <source>
        <dbReference type="Pfam" id="PF02656"/>
    </source>
</evidence>
<proteinExistence type="predicted"/>
<dbReference type="PANTHER" id="PTHR38646:SF1">
    <property type="entry name" value="DUF202 DOMAIN-CONTAINING PROTEIN"/>
    <property type="match status" value="1"/>
</dbReference>
<feature type="transmembrane region" description="Helical" evidence="5">
    <location>
        <begin position="71"/>
        <end position="89"/>
    </location>
</feature>
<reference evidence="7" key="1">
    <citation type="submission" date="2021-06" db="EMBL/GenBank/DDBJ databases">
        <authorList>
            <person name="Kallberg Y."/>
            <person name="Tangrot J."/>
            <person name="Rosling A."/>
        </authorList>
    </citation>
    <scope>NUCLEOTIDE SEQUENCE</scope>
    <source>
        <strain evidence="7">CL551</strain>
    </source>
</reference>
<feature type="transmembrane region" description="Helical" evidence="5">
    <location>
        <begin position="110"/>
        <end position="130"/>
    </location>
</feature>
<evidence type="ECO:0000256" key="2">
    <source>
        <dbReference type="ARBA" id="ARBA00022692"/>
    </source>
</evidence>
<keyword evidence="8" id="KW-1185">Reference proteome</keyword>
<evidence type="ECO:0000256" key="5">
    <source>
        <dbReference type="SAM" id="Phobius"/>
    </source>
</evidence>
<dbReference type="EMBL" id="CAJVPV010003939">
    <property type="protein sequence ID" value="CAG8562955.1"/>
    <property type="molecule type" value="Genomic_DNA"/>
</dbReference>
<dbReference type="PANTHER" id="PTHR38646">
    <property type="entry name" value="YALI0F00814P"/>
    <property type="match status" value="1"/>
</dbReference>
<protein>
    <submittedName>
        <fullName evidence="7">18087_t:CDS:1</fullName>
    </submittedName>
</protein>
<organism evidence="7 8">
    <name type="scientific">Acaulospora morrowiae</name>
    <dbReference type="NCBI Taxonomy" id="94023"/>
    <lineage>
        <taxon>Eukaryota</taxon>
        <taxon>Fungi</taxon>
        <taxon>Fungi incertae sedis</taxon>
        <taxon>Mucoromycota</taxon>
        <taxon>Glomeromycotina</taxon>
        <taxon>Glomeromycetes</taxon>
        <taxon>Diversisporales</taxon>
        <taxon>Acaulosporaceae</taxon>
        <taxon>Acaulospora</taxon>
    </lineage>
</organism>
<sequence length="132" mass="14969">MVEYDRHPIESPPAMTEAELVEISFYKPLIFLTNSNAARQRTFEGAYWRTCLASFGFSMLILRIFERSFYGIGVLFVAFGGVILVISYYRRQSNMDVFDNSKPFVTSGRYVALTGIAGLATYLTLLILIVKL</sequence>
<evidence type="ECO:0000256" key="1">
    <source>
        <dbReference type="ARBA" id="ARBA00004127"/>
    </source>
</evidence>
<comment type="subcellular location">
    <subcellularLocation>
        <location evidence="1">Endomembrane system</location>
        <topology evidence="1">Multi-pass membrane protein</topology>
    </subcellularLocation>
</comment>
<gene>
    <name evidence="7" type="ORF">AMORRO_LOCUS6106</name>
</gene>
<dbReference type="GO" id="GO:0012505">
    <property type="term" value="C:endomembrane system"/>
    <property type="evidence" value="ECO:0007669"/>
    <property type="project" value="UniProtKB-SubCell"/>
</dbReference>
<name>A0A9N9BGC7_9GLOM</name>
<dbReference type="OrthoDB" id="2555434at2759"/>
<dbReference type="InterPro" id="IPR003807">
    <property type="entry name" value="DUF202"/>
</dbReference>
<feature type="transmembrane region" description="Helical" evidence="5">
    <location>
        <begin position="46"/>
        <end position="65"/>
    </location>
</feature>